<dbReference type="AlphaFoldDB" id="A0A9P8APD9"/>
<dbReference type="Proteomes" id="UP000812287">
    <property type="component" value="Unassembled WGS sequence"/>
</dbReference>
<protein>
    <submittedName>
        <fullName evidence="2">Uncharacterized protein</fullName>
    </submittedName>
</protein>
<reference evidence="2" key="1">
    <citation type="submission" date="2020-11" db="EMBL/GenBank/DDBJ databases">
        <title>Adaptations for nitrogen fixation in a non-lichenized fungal sporocarp promotes dispersal by wood-feeding termites.</title>
        <authorList>
            <consortium name="DOE Joint Genome Institute"/>
            <person name="Koch R.A."/>
            <person name="Yoon G."/>
            <person name="Arayal U."/>
            <person name="Lail K."/>
            <person name="Amirebrahimi M."/>
            <person name="Labutti K."/>
            <person name="Lipzen A."/>
            <person name="Riley R."/>
            <person name="Barry K."/>
            <person name="Henrissat B."/>
            <person name="Grigoriev I.V."/>
            <person name="Herr J.R."/>
            <person name="Aime M.C."/>
        </authorList>
    </citation>
    <scope>NUCLEOTIDE SEQUENCE</scope>
    <source>
        <strain evidence="2">MCA 3950</strain>
    </source>
</reference>
<keyword evidence="3" id="KW-1185">Reference proteome</keyword>
<dbReference type="GeneID" id="66101700"/>
<comment type="caution">
    <text evidence="2">The sequence shown here is derived from an EMBL/GenBank/DDBJ whole genome shotgun (WGS) entry which is preliminary data.</text>
</comment>
<accession>A0A9P8APD9</accession>
<name>A0A9P8APD9_9AGAR</name>
<proteinExistence type="predicted"/>
<dbReference type="RefSeq" id="XP_043036738.1">
    <property type="nucleotide sequence ID" value="XM_043179406.1"/>
</dbReference>
<evidence type="ECO:0000313" key="2">
    <source>
        <dbReference type="EMBL" id="KAG7443238.1"/>
    </source>
</evidence>
<evidence type="ECO:0000256" key="1">
    <source>
        <dbReference type="SAM" id="MobiDB-lite"/>
    </source>
</evidence>
<sequence length="151" mass="17080">MMGIVLAVLCGGDGEVERWEFELKRTIRMTSSEAGCYGPQLTRKEDDDATTNIFEEGDHVRRAIEHYPLSESREQCRSGVISSRQGRGLGWTAKMLPKDDGVQYHEQDETDHEDNAESDQRGYLIPDKDVREAWIRIRGAFSEGEDVADGD</sequence>
<feature type="region of interest" description="Disordered" evidence="1">
    <location>
        <begin position="98"/>
        <end position="125"/>
    </location>
</feature>
<evidence type="ECO:0000313" key="3">
    <source>
        <dbReference type="Proteomes" id="UP000812287"/>
    </source>
</evidence>
<dbReference type="EMBL" id="MU250546">
    <property type="protein sequence ID" value="KAG7443238.1"/>
    <property type="molecule type" value="Genomic_DNA"/>
</dbReference>
<gene>
    <name evidence="2" type="ORF">BT62DRAFT_1078614</name>
</gene>
<organism evidence="2 3">
    <name type="scientific">Guyanagaster necrorhizus</name>
    <dbReference type="NCBI Taxonomy" id="856835"/>
    <lineage>
        <taxon>Eukaryota</taxon>
        <taxon>Fungi</taxon>
        <taxon>Dikarya</taxon>
        <taxon>Basidiomycota</taxon>
        <taxon>Agaricomycotina</taxon>
        <taxon>Agaricomycetes</taxon>
        <taxon>Agaricomycetidae</taxon>
        <taxon>Agaricales</taxon>
        <taxon>Marasmiineae</taxon>
        <taxon>Physalacriaceae</taxon>
        <taxon>Guyanagaster</taxon>
    </lineage>
</organism>